<sequence>MVIAQCNCLSVCDPLTDSGSSVIPLRPCTLFAPWKLDRPLGLPPPYWPWTAIRFRPSNLHCANVYIHNDRRPLPVVVTWVKTLCQDVLHQGKQGFLDPFNTSIPLQQHMPLREEHSTPRCPRLPETAQSVLVSFNLQSTDKEGIGKDPQHAFITRSTARYQNISSAGQSSGVPLTESNLAAHNAQVQARDSPLRRWYSSTDDTIFQARDGYGWARLVESDPLAAEIDAILRERGQKK</sequence>
<dbReference type="RefSeq" id="XP_033664186.1">
    <property type="nucleotide sequence ID" value="XM_033813675.1"/>
</dbReference>
<dbReference type="Proteomes" id="UP000799537">
    <property type="component" value="Unassembled WGS sequence"/>
</dbReference>
<accession>A0A6A6C7Y9</accession>
<dbReference type="GeneID" id="54566947"/>
<proteinExistence type="predicted"/>
<organism evidence="1 2">
    <name type="scientific">Zasmidium cellare ATCC 36951</name>
    <dbReference type="NCBI Taxonomy" id="1080233"/>
    <lineage>
        <taxon>Eukaryota</taxon>
        <taxon>Fungi</taxon>
        <taxon>Dikarya</taxon>
        <taxon>Ascomycota</taxon>
        <taxon>Pezizomycotina</taxon>
        <taxon>Dothideomycetes</taxon>
        <taxon>Dothideomycetidae</taxon>
        <taxon>Mycosphaerellales</taxon>
        <taxon>Mycosphaerellaceae</taxon>
        <taxon>Zasmidium</taxon>
    </lineage>
</organism>
<reference evidence="1" key="1">
    <citation type="journal article" date="2020" name="Stud. Mycol.">
        <title>101 Dothideomycetes genomes: a test case for predicting lifestyles and emergence of pathogens.</title>
        <authorList>
            <person name="Haridas S."/>
            <person name="Albert R."/>
            <person name="Binder M."/>
            <person name="Bloem J."/>
            <person name="Labutti K."/>
            <person name="Salamov A."/>
            <person name="Andreopoulos B."/>
            <person name="Baker S."/>
            <person name="Barry K."/>
            <person name="Bills G."/>
            <person name="Bluhm B."/>
            <person name="Cannon C."/>
            <person name="Castanera R."/>
            <person name="Culley D."/>
            <person name="Daum C."/>
            <person name="Ezra D."/>
            <person name="Gonzalez J."/>
            <person name="Henrissat B."/>
            <person name="Kuo A."/>
            <person name="Liang C."/>
            <person name="Lipzen A."/>
            <person name="Lutzoni F."/>
            <person name="Magnuson J."/>
            <person name="Mondo S."/>
            <person name="Nolan M."/>
            <person name="Ohm R."/>
            <person name="Pangilinan J."/>
            <person name="Park H.-J."/>
            <person name="Ramirez L."/>
            <person name="Alfaro M."/>
            <person name="Sun H."/>
            <person name="Tritt A."/>
            <person name="Yoshinaga Y."/>
            <person name="Zwiers L.-H."/>
            <person name="Turgeon B."/>
            <person name="Goodwin S."/>
            <person name="Spatafora J."/>
            <person name="Crous P."/>
            <person name="Grigoriev I."/>
        </authorList>
    </citation>
    <scope>NUCLEOTIDE SEQUENCE</scope>
    <source>
        <strain evidence="1">ATCC 36951</strain>
    </source>
</reference>
<name>A0A6A6C7Y9_ZASCE</name>
<evidence type="ECO:0000313" key="2">
    <source>
        <dbReference type="Proteomes" id="UP000799537"/>
    </source>
</evidence>
<gene>
    <name evidence="1" type="ORF">M409DRAFT_57585</name>
</gene>
<protein>
    <submittedName>
        <fullName evidence="1">Uncharacterized protein</fullName>
    </submittedName>
</protein>
<keyword evidence="2" id="KW-1185">Reference proteome</keyword>
<evidence type="ECO:0000313" key="1">
    <source>
        <dbReference type="EMBL" id="KAF2163297.1"/>
    </source>
</evidence>
<dbReference type="EMBL" id="ML993609">
    <property type="protein sequence ID" value="KAF2163297.1"/>
    <property type="molecule type" value="Genomic_DNA"/>
</dbReference>
<dbReference type="AlphaFoldDB" id="A0A6A6C7Y9"/>